<dbReference type="InterPro" id="IPR019775">
    <property type="entry name" value="WD40_repeat_CS"/>
</dbReference>
<keyword evidence="2" id="KW-0677">Repeat</keyword>
<feature type="repeat" description="WD" evidence="3">
    <location>
        <begin position="14"/>
        <end position="55"/>
    </location>
</feature>
<evidence type="ECO:0000256" key="2">
    <source>
        <dbReference type="ARBA" id="ARBA00022737"/>
    </source>
</evidence>
<dbReference type="Gene3D" id="2.130.10.10">
    <property type="entry name" value="YVTN repeat-like/Quinoprotein amine dehydrogenase"/>
    <property type="match status" value="1"/>
</dbReference>
<comment type="caution">
    <text evidence="5">The sequence shown here is derived from an EMBL/GenBank/DDBJ whole genome shotgun (WGS) entry which is preliminary data.</text>
</comment>
<dbReference type="SMART" id="SM00320">
    <property type="entry name" value="WD40"/>
    <property type="match status" value="4"/>
</dbReference>
<reference evidence="6" key="1">
    <citation type="journal article" date="2015" name="PLoS Genet.">
        <title>Genome Sequence and Transcriptome Analyses of Chrysochromulina tobin: Metabolic Tools for Enhanced Algal Fitness in the Prominent Order Prymnesiales (Haptophyceae).</title>
        <authorList>
            <person name="Hovde B.T."/>
            <person name="Deodato C.R."/>
            <person name="Hunsperger H.M."/>
            <person name="Ryken S.A."/>
            <person name="Yost W."/>
            <person name="Jha R.K."/>
            <person name="Patterson J."/>
            <person name="Monnat R.J. Jr."/>
            <person name="Barlow S.B."/>
            <person name="Starkenburg S.R."/>
            <person name="Cattolico R.A."/>
        </authorList>
    </citation>
    <scope>NUCLEOTIDE SEQUENCE</scope>
    <source>
        <strain evidence="6">CCMP291</strain>
    </source>
</reference>
<keyword evidence="1 3" id="KW-0853">WD repeat</keyword>
<dbReference type="InterPro" id="IPR020472">
    <property type="entry name" value="WD40_PAC1"/>
</dbReference>
<dbReference type="InterPro" id="IPR015943">
    <property type="entry name" value="WD40/YVTN_repeat-like_dom_sf"/>
</dbReference>
<accession>A0A0M0K6F9</accession>
<dbReference type="PANTHER" id="PTHR10971">
    <property type="entry name" value="MRNA EXPORT FACTOR AND BUB3"/>
    <property type="match status" value="1"/>
</dbReference>
<organism evidence="5 6">
    <name type="scientific">Chrysochromulina tobinii</name>
    <dbReference type="NCBI Taxonomy" id="1460289"/>
    <lineage>
        <taxon>Eukaryota</taxon>
        <taxon>Haptista</taxon>
        <taxon>Haptophyta</taxon>
        <taxon>Prymnesiophyceae</taxon>
        <taxon>Prymnesiales</taxon>
        <taxon>Chrysochromulinaceae</taxon>
        <taxon>Chrysochromulina</taxon>
    </lineage>
</organism>
<evidence type="ECO:0000313" key="5">
    <source>
        <dbReference type="EMBL" id="KOO34394.1"/>
    </source>
</evidence>
<dbReference type="Proteomes" id="UP000037460">
    <property type="component" value="Unassembled WGS sequence"/>
</dbReference>
<gene>
    <name evidence="5" type="ORF">Ctob_008290</name>
</gene>
<dbReference type="InterPro" id="IPR036322">
    <property type="entry name" value="WD40_repeat_dom_sf"/>
</dbReference>
<proteinExistence type="predicted"/>
<dbReference type="AlphaFoldDB" id="A0A0M0K6F9"/>
<evidence type="ECO:0000256" key="1">
    <source>
        <dbReference type="ARBA" id="ARBA00022574"/>
    </source>
</evidence>
<evidence type="ECO:0000313" key="6">
    <source>
        <dbReference type="Proteomes" id="UP000037460"/>
    </source>
</evidence>
<dbReference type="PROSITE" id="PS50082">
    <property type="entry name" value="WD_REPEATS_2"/>
    <property type="match status" value="3"/>
</dbReference>
<evidence type="ECO:0000256" key="4">
    <source>
        <dbReference type="SAM" id="MobiDB-lite"/>
    </source>
</evidence>
<protein>
    <submittedName>
        <fullName evidence="5">Mitotic checkpoint protein bub3</fullName>
    </submittedName>
</protein>
<dbReference type="OrthoDB" id="10262475at2759"/>
<keyword evidence="6" id="KW-1185">Reference proteome</keyword>
<name>A0A0M0K6F9_9EUKA</name>
<feature type="repeat" description="WD" evidence="3">
    <location>
        <begin position="250"/>
        <end position="284"/>
    </location>
</feature>
<feature type="region of interest" description="Disordered" evidence="4">
    <location>
        <begin position="1"/>
        <end position="20"/>
    </location>
</feature>
<dbReference type="InterPro" id="IPR001680">
    <property type="entry name" value="WD40_rpt"/>
</dbReference>
<dbReference type="Pfam" id="PF00400">
    <property type="entry name" value="WD40"/>
    <property type="match status" value="3"/>
</dbReference>
<dbReference type="PRINTS" id="PR00320">
    <property type="entry name" value="GPROTEINBRPT"/>
</dbReference>
<evidence type="ECO:0000256" key="3">
    <source>
        <dbReference type="PROSITE-ProRule" id="PRU00221"/>
    </source>
</evidence>
<dbReference type="EMBL" id="JWZX01001239">
    <property type="protein sequence ID" value="KOO34394.1"/>
    <property type="molecule type" value="Genomic_DNA"/>
</dbReference>
<dbReference type="SUPFAM" id="SSF50978">
    <property type="entry name" value="WD40 repeat-like"/>
    <property type="match status" value="1"/>
</dbReference>
<dbReference type="PROSITE" id="PS00678">
    <property type="entry name" value="WD_REPEATS_1"/>
    <property type="match status" value="1"/>
</dbReference>
<feature type="repeat" description="WD" evidence="3">
    <location>
        <begin position="96"/>
        <end position="135"/>
    </location>
</feature>
<sequence length="340" mass="36663">MPTSRSNENEHALLEPPTDGVTSVRWDPASRLLLASSWDKMVRLYDAHRGETMDVISVPVPVLDADFVGDASRAVSGALDGALRLHGLRSGGETVLGSHSGGVSCVRHCAALGHDSVVSGSWDRTLKLWDVRASEACVGTFEQPDKVLSLCARAPAAAAGQPPLLVLTTAGRQVMIIDLRKPTETLQHRESSLKCQTRCVAQMPSGEGYTIGSVEGRVAVEYIDTAAESRKYAFKAHRLTVGGVDTSFPVNSIAFHPRYGTFATGGCDGNVYVWDAEKKKRICQLRRYPTSIAALTFSPDGEFLAVAASYTYEAGDVPHPDEAIYVRKLTTAEVKSKETK</sequence>